<keyword evidence="2" id="KW-1185">Reference proteome</keyword>
<name>A0ABT0K6E9_9ACTN</name>
<gene>
    <name evidence="1" type="ORF">MXD59_24590</name>
</gene>
<evidence type="ECO:0000313" key="2">
    <source>
        <dbReference type="Proteomes" id="UP001201873"/>
    </source>
</evidence>
<reference evidence="1 2" key="1">
    <citation type="submission" date="2022-04" db="EMBL/GenBank/DDBJ databases">
        <title>Genome diversity in the genus Frankia.</title>
        <authorList>
            <person name="Carlos-Shanley C."/>
            <person name="Hahn D."/>
        </authorList>
    </citation>
    <scope>NUCLEOTIDE SEQUENCE [LARGE SCALE GENOMIC DNA]</scope>
    <source>
        <strain evidence="1 2">Ag45/Mut15</strain>
    </source>
</reference>
<accession>A0ABT0K6E9</accession>
<protein>
    <submittedName>
        <fullName evidence="1">Uncharacterized protein</fullName>
    </submittedName>
</protein>
<comment type="caution">
    <text evidence="1">The sequence shown here is derived from an EMBL/GenBank/DDBJ whole genome shotgun (WGS) entry which is preliminary data.</text>
</comment>
<proteinExistence type="predicted"/>
<organism evidence="1 2">
    <name type="scientific">Frankia umida</name>
    <dbReference type="NCBI Taxonomy" id="573489"/>
    <lineage>
        <taxon>Bacteria</taxon>
        <taxon>Bacillati</taxon>
        <taxon>Actinomycetota</taxon>
        <taxon>Actinomycetes</taxon>
        <taxon>Frankiales</taxon>
        <taxon>Frankiaceae</taxon>
        <taxon>Frankia</taxon>
    </lineage>
</organism>
<dbReference type="EMBL" id="JALKFT010000051">
    <property type="protein sequence ID" value="MCK9878898.1"/>
    <property type="molecule type" value="Genomic_DNA"/>
</dbReference>
<dbReference type="RefSeq" id="WP_248826959.1">
    <property type="nucleotide sequence ID" value="NZ_JALKFT010000051.1"/>
</dbReference>
<sequence>MAYDAFHVLSQVADKTYGNDPTARPTEMETLFQGAGITFSGATGHIYYTAGVNQPPADKTLVLLRQSGRHPVAVLVCGDYQQGQDSSTQDRPCRGAPR</sequence>
<dbReference type="Proteomes" id="UP001201873">
    <property type="component" value="Unassembled WGS sequence"/>
</dbReference>
<evidence type="ECO:0000313" key="1">
    <source>
        <dbReference type="EMBL" id="MCK9878898.1"/>
    </source>
</evidence>